<organism evidence="1 2">
    <name type="scientific">Cebus imitator</name>
    <name type="common">Panamanian white-faced capuchin</name>
    <name type="synonym">Cebus capucinus imitator</name>
    <dbReference type="NCBI Taxonomy" id="2715852"/>
    <lineage>
        <taxon>Eukaryota</taxon>
        <taxon>Metazoa</taxon>
        <taxon>Chordata</taxon>
        <taxon>Craniata</taxon>
        <taxon>Vertebrata</taxon>
        <taxon>Euteleostomi</taxon>
        <taxon>Mammalia</taxon>
        <taxon>Eutheria</taxon>
        <taxon>Euarchontoglires</taxon>
        <taxon>Primates</taxon>
        <taxon>Haplorrhini</taxon>
        <taxon>Platyrrhini</taxon>
        <taxon>Cebidae</taxon>
        <taxon>Cebinae</taxon>
        <taxon>Cebus</taxon>
    </lineage>
</organism>
<reference evidence="1" key="1">
    <citation type="submission" date="2025-08" db="UniProtKB">
        <authorList>
            <consortium name="Ensembl"/>
        </authorList>
    </citation>
    <scope>IDENTIFICATION</scope>
</reference>
<protein>
    <submittedName>
        <fullName evidence="1">Uncharacterized protein</fullName>
    </submittedName>
</protein>
<dbReference type="AlphaFoldDB" id="A0A2K5SG89"/>
<reference evidence="1" key="2">
    <citation type="submission" date="2025-09" db="UniProtKB">
        <authorList>
            <consortium name="Ensembl"/>
        </authorList>
    </citation>
    <scope>IDENTIFICATION</scope>
</reference>
<sequence length="74" mass="8847">MPERPELMLVRKFHHLVSPFVGQWVNKKLQPISLQCLWLQDTQVLGPALWWWWLPGILKLLDILELFPSDHIHL</sequence>
<dbReference type="Proteomes" id="UP000233040">
    <property type="component" value="Unassembled WGS sequence"/>
</dbReference>
<name>A0A2K5SG89_CEBIM</name>
<evidence type="ECO:0000313" key="2">
    <source>
        <dbReference type="Proteomes" id="UP000233040"/>
    </source>
</evidence>
<proteinExistence type="predicted"/>
<accession>A0A2K5SG89</accession>
<dbReference type="GeneTree" id="ENSGT00950000184824"/>
<dbReference type="Ensembl" id="ENSCCAT00000057212.1">
    <property type="protein sequence ID" value="ENSCCAP00000039404.1"/>
    <property type="gene ID" value="ENSCCAG00000037517.1"/>
</dbReference>
<dbReference type="OMA" id="ISLQCLW"/>
<keyword evidence="2" id="KW-1185">Reference proteome</keyword>
<evidence type="ECO:0000313" key="1">
    <source>
        <dbReference type="Ensembl" id="ENSCCAP00000039404.1"/>
    </source>
</evidence>